<dbReference type="InterPro" id="IPR008983">
    <property type="entry name" value="Tumour_necrosis_fac-like_dom"/>
</dbReference>
<comment type="caution">
    <text evidence="4">The sequence shown here is derived from an EMBL/GenBank/DDBJ whole genome shotgun (WGS) entry which is preliminary data.</text>
</comment>
<evidence type="ECO:0000256" key="2">
    <source>
        <dbReference type="ARBA" id="ARBA00022525"/>
    </source>
</evidence>
<keyword evidence="2" id="KW-0964">Secreted</keyword>
<dbReference type="InterPro" id="IPR001073">
    <property type="entry name" value="C1q_dom"/>
</dbReference>
<protein>
    <recommendedName>
        <fullName evidence="3">C1q domain-containing protein</fullName>
    </recommendedName>
</protein>
<dbReference type="SMART" id="SM00110">
    <property type="entry name" value="C1Q"/>
    <property type="match status" value="1"/>
</dbReference>
<dbReference type="AlphaFoldDB" id="A0A9D4QMI6"/>
<dbReference type="SUPFAM" id="SSF49842">
    <property type="entry name" value="TNF-like"/>
    <property type="match status" value="1"/>
</dbReference>
<dbReference type="GO" id="GO:0005576">
    <property type="term" value="C:extracellular region"/>
    <property type="evidence" value="ECO:0007669"/>
    <property type="project" value="UniProtKB-SubCell"/>
</dbReference>
<accession>A0A9D4QMI6</accession>
<dbReference type="PRINTS" id="PR00007">
    <property type="entry name" value="COMPLEMNTC1Q"/>
</dbReference>
<gene>
    <name evidence="4" type="ORF">DPMN_108978</name>
</gene>
<dbReference type="PANTHER" id="PTHR15427">
    <property type="entry name" value="EMILIN ELASTIN MICROFIBRIL INTERFACE-LOCATED PROTEIN ELASTIN MICROFIBRIL INTERFACER"/>
    <property type="match status" value="1"/>
</dbReference>
<dbReference type="InterPro" id="IPR050392">
    <property type="entry name" value="Collagen/C1q_domain"/>
</dbReference>
<proteinExistence type="predicted"/>
<evidence type="ECO:0000313" key="5">
    <source>
        <dbReference type="Proteomes" id="UP000828390"/>
    </source>
</evidence>
<feature type="domain" description="C1q" evidence="3">
    <location>
        <begin position="50"/>
        <end position="195"/>
    </location>
</feature>
<evidence type="ECO:0000256" key="1">
    <source>
        <dbReference type="ARBA" id="ARBA00004613"/>
    </source>
</evidence>
<dbReference type="PROSITE" id="PS50871">
    <property type="entry name" value="C1Q"/>
    <property type="match status" value="1"/>
</dbReference>
<dbReference type="Pfam" id="PF00386">
    <property type="entry name" value="C1q"/>
    <property type="match status" value="1"/>
</dbReference>
<keyword evidence="5" id="KW-1185">Reference proteome</keyword>
<reference evidence="4" key="2">
    <citation type="submission" date="2020-11" db="EMBL/GenBank/DDBJ databases">
        <authorList>
            <person name="McCartney M.A."/>
            <person name="Auch B."/>
            <person name="Kono T."/>
            <person name="Mallez S."/>
            <person name="Becker A."/>
            <person name="Gohl D.M."/>
            <person name="Silverstein K.A.T."/>
            <person name="Koren S."/>
            <person name="Bechman K.B."/>
            <person name="Herman A."/>
            <person name="Abrahante J.E."/>
            <person name="Garbe J."/>
        </authorList>
    </citation>
    <scope>NUCLEOTIDE SEQUENCE</scope>
    <source>
        <strain evidence="4">Duluth1</strain>
        <tissue evidence="4">Whole animal</tissue>
    </source>
</reference>
<reference evidence="4" key="1">
    <citation type="journal article" date="2019" name="bioRxiv">
        <title>The Genome of the Zebra Mussel, Dreissena polymorpha: A Resource for Invasive Species Research.</title>
        <authorList>
            <person name="McCartney M.A."/>
            <person name="Auch B."/>
            <person name="Kono T."/>
            <person name="Mallez S."/>
            <person name="Zhang Y."/>
            <person name="Obille A."/>
            <person name="Becker A."/>
            <person name="Abrahante J.E."/>
            <person name="Garbe J."/>
            <person name="Badalamenti J.P."/>
            <person name="Herman A."/>
            <person name="Mangelson H."/>
            <person name="Liachko I."/>
            <person name="Sullivan S."/>
            <person name="Sone E.D."/>
            <person name="Koren S."/>
            <person name="Silverstein K.A.T."/>
            <person name="Beckman K.B."/>
            <person name="Gohl D.M."/>
        </authorList>
    </citation>
    <scope>NUCLEOTIDE SEQUENCE</scope>
    <source>
        <strain evidence="4">Duluth1</strain>
        <tissue evidence="4">Whole animal</tissue>
    </source>
</reference>
<organism evidence="4 5">
    <name type="scientific">Dreissena polymorpha</name>
    <name type="common">Zebra mussel</name>
    <name type="synonym">Mytilus polymorpha</name>
    <dbReference type="NCBI Taxonomy" id="45954"/>
    <lineage>
        <taxon>Eukaryota</taxon>
        <taxon>Metazoa</taxon>
        <taxon>Spiralia</taxon>
        <taxon>Lophotrochozoa</taxon>
        <taxon>Mollusca</taxon>
        <taxon>Bivalvia</taxon>
        <taxon>Autobranchia</taxon>
        <taxon>Heteroconchia</taxon>
        <taxon>Euheterodonta</taxon>
        <taxon>Imparidentia</taxon>
        <taxon>Neoheterodontei</taxon>
        <taxon>Myida</taxon>
        <taxon>Dreissenoidea</taxon>
        <taxon>Dreissenidae</taxon>
        <taxon>Dreissena</taxon>
    </lineage>
</organism>
<name>A0A9D4QMI6_DREPO</name>
<evidence type="ECO:0000259" key="3">
    <source>
        <dbReference type="PROSITE" id="PS50871"/>
    </source>
</evidence>
<evidence type="ECO:0000313" key="4">
    <source>
        <dbReference type="EMBL" id="KAH3835622.1"/>
    </source>
</evidence>
<dbReference type="Gene3D" id="2.60.120.40">
    <property type="match status" value="1"/>
</dbReference>
<dbReference type="PANTHER" id="PTHR15427:SF50">
    <property type="entry name" value="COMPLEMENT C1Q TUMOR NECROSIS FACTOR-RELATED PROTEIN 2-LIKE"/>
    <property type="match status" value="1"/>
</dbReference>
<sequence length="200" mass="21693">MLLGKWKKMMLSLNATLQNVGRELAFERQARQQMEKHLPAKQGLITRQASKELEVAFFAYIGSIEQHLGAGQIVVFDKVITNIDSTGSIGGYHASTGVFTAPVDSLYVFYATLMAHNNHASHYLIVHENQSVATILVDGSNHWFDSASGSVVVVLSRGDTVSVKQLESGDHALQGAPIAGESSFSGFLLRQHFRGPAPIG</sequence>
<comment type="subcellular location">
    <subcellularLocation>
        <location evidence="1">Secreted</location>
    </subcellularLocation>
</comment>
<dbReference type="Proteomes" id="UP000828390">
    <property type="component" value="Unassembled WGS sequence"/>
</dbReference>
<dbReference type="EMBL" id="JAIWYP010000004">
    <property type="protein sequence ID" value="KAH3835622.1"/>
    <property type="molecule type" value="Genomic_DNA"/>
</dbReference>